<feature type="compositionally biased region" description="Acidic residues" evidence="1">
    <location>
        <begin position="1016"/>
        <end position="1026"/>
    </location>
</feature>
<gene>
    <name evidence="2" type="ORF">SEMRO_48_G028120.1</name>
</gene>
<feature type="compositionally biased region" description="Basic residues" evidence="1">
    <location>
        <begin position="308"/>
        <end position="327"/>
    </location>
</feature>
<dbReference type="Gene3D" id="1.25.40.10">
    <property type="entry name" value="Tetratricopeptide repeat domain"/>
    <property type="match status" value="1"/>
</dbReference>
<feature type="compositionally biased region" description="Basic and acidic residues" evidence="1">
    <location>
        <begin position="191"/>
        <end position="210"/>
    </location>
</feature>
<evidence type="ECO:0000313" key="3">
    <source>
        <dbReference type="Proteomes" id="UP001153069"/>
    </source>
</evidence>
<feature type="compositionally biased region" description="Basic and acidic residues" evidence="1">
    <location>
        <begin position="42"/>
        <end position="61"/>
    </location>
</feature>
<dbReference type="SUPFAM" id="SSF48452">
    <property type="entry name" value="TPR-like"/>
    <property type="match status" value="1"/>
</dbReference>
<sequence length="2023" mass="226438">MSSSTRSCAAAAGGSNRDTDDHEEDEADDDDDRSIGEEGEEEEKKKSSMKRVLDSLHREMDVASYSKTAKGQYRRVTPKNLSKGKTRKRKLLEREDHEMAEPLPDLEDLEETQTHGKNTNDDHSTDLMGKEGGDGASATGNSILASSASDNKRKRLRGSRLALEDEVVEASMPITNLMVAKANAKYNQIQKIHEQQKQTQKDQNDEKDLPLEEEEDEQEEQNEEPEEPDNDQDQANDNDNDDQEDPVEEDENDEDDDDEDAEEEEEENDTEPQPMDKTLPDTNSHTTQESSTTTTTTTNPSSDTTNKVQKKKRGPYKKRAKTNKKPRQQNANSQKARRRLFRLKNFKSYKMAQRHGQALGAHARGLPKLAIARLQQIAKDAPSAPQVYSSLGMVYTDMYQTCWKKFNPLNNNIKQDSNQSTPTQPQDKPDTEATQDEETTPTQEQPPKDQPNNKPASKKVHFALDQETSSSEQQQSQSAQDHDNESTTAYPEELREAIDLAQKAYGSYHIAAILCKKDYSLWVRAADTAVDIADLYQLAATYNNNQLIDDLTRKEQERWFTEAKGDLQTADNLKPPTLDVPIKLARLYVELGCLSEAITLWMDLLQRQRQKKEFRHNAWMLYADCMLRIGYECQEWNTGRGQERQQNYMFRRWLRKFSHKFDWQERRLQGLVLALAAAAGTKATGALMEWMRQRALQRHLQKMATMAKEQAAVDFALALVQGDDDDEEDEKDENDNSKDASGLDETTDKTDNTDEKDRMEDGGDEETNGDTRTTEAAEATNNSGSSADDSSKEGENEVDSTTNQSTEMKDEAETETAAATDDKGETRAALDTAGEKGESAEEHNPTQATAGDSSDDDSDDSVPIAKLKEQYQQTRLEPDTSMAREEDHSNDKAETGASLEDHDVPVGRSTKEAVADTAEVDDEYDQEKRFLLESNASELAAFDQTTEQMMEVLGKGSNDEDGECASGSQEAIKERKEARRKMTRYHRAQVKKLATEYQKKDDSADDQTPEKQQKDEEQEGGGENEDLAMASSDGQESPVAASCRVVTQIATELMKLLLEMKLYRGGRLAGEAVSLYMRERARIHDKKVEQRRILEQQSDPLARLFSSQPPTYDDVQQDADFSDEEEAAATYLSDDENLESETVGPRLLQSLRRGALPPEVSVLFSLCLIHEGGRNYVAKKCMDMIDQLEPEGKGWVSDTATTKAVSKDADWQLYRASATDSLGRIAAYSLVAETLTGSGKDTEWASHFAPMFQKLVDYLEDNGLICAPVETTSFDSMSSRFRIRQILKCITSLGRLQVKSAHAAYFAAIKSYSKQDIVDAKVSILQSIKLLRRHLRISSAETLLVDANGAISKDFVEVLKIFDEGYSVIVHDDDFPLDKSKLEELADEGNQIVSWMSLNTAGLLSSGGQSSTLFDSTAWDSIPLPSTWQSVHHKAMSLRCYNLCISFNVSHFSGWEPHEFSLRLMKSASCTFFGLKVNNGRVAGFLPEDLETELERQWKSLGDFLPAAADFKFNIRLAQTKQSSWYKEGLEKHKEATEDEPISVYAEHEGLHIVLAHSMLCLELARQKETHERYELLMSSLSVLLPITQFYLNQHIWDSDVGKATAMDVAANFMNQVYRKRLLRDPSSRTRKRRPPKEPAKPLDEWFPGEDRANPLSNTVSIPSSELQRLWGIPTDFSRKIPTQFGGRQMKKVHDAMEQLRVCYTDTAVEKASLQVACALLDLAQVNNTCENPFLVIQQAAIFAGHGTKRGNSVDLFREPLPEPSKCLPYEALVILGRADCFQAVYFPYEAAFLCAYVARVCNMHREAKSAADDDGGNMQPENENDNKICNNNNNNRVEAKAPSEAKDDEKKTKSTWSNQWMIVGVLCYNVSIMIRATAADKTVGIKTSRTEESFAPWDQDVVDELLLARADAVAWKSSLGQEETNFSFENCSKKDYAYEDETALFDEGDDADNIADENGVEGSGGDAEIPALVATGFDTGAPMEVEQASEAADDIVTAANSTEKLDNDMPKEAPSGTKVVAV</sequence>
<feature type="region of interest" description="Disordered" evidence="1">
    <location>
        <begin position="951"/>
        <end position="1039"/>
    </location>
</feature>
<organism evidence="2 3">
    <name type="scientific">Seminavis robusta</name>
    <dbReference type="NCBI Taxonomy" id="568900"/>
    <lineage>
        <taxon>Eukaryota</taxon>
        <taxon>Sar</taxon>
        <taxon>Stramenopiles</taxon>
        <taxon>Ochrophyta</taxon>
        <taxon>Bacillariophyta</taxon>
        <taxon>Bacillariophyceae</taxon>
        <taxon>Bacillariophycidae</taxon>
        <taxon>Naviculales</taxon>
        <taxon>Naviculaceae</taxon>
        <taxon>Seminavis</taxon>
    </lineage>
</organism>
<protein>
    <submittedName>
        <fullName evidence="2">Uncharacterized protein</fullName>
    </submittedName>
</protein>
<reference evidence="2" key="1">
    <citation type="submission" date="2020-06" db="EMBL/GenBank/DDBJ databases">
        <authorList>
            <consortium name="Plant Systems Biology data submission"/>
        </authorList>
    </citation>
    <scope>NUCLEOTIDE SEQUENCE</scope>
    <source>
        <strain evidence="2">D6</strain>
    </source>
</reference>
<feature type="compositionally biased region" description="Polar residues" evidence="1">
    <location>
        <begin position="413"/>
        <end position="426"/>
    </location>
</feature>
<comment type="caution">
    <text evidence="2">The sequence shown here is derived from an EMBL/GenBank/DDBJ whole genome shotgun (WGS) entry which is preliminary data.</text>
</comment>
<feature type="region of interest" description="Disordered" evidence="1">
    <location>
        <begin position="1810"/>
        <end position="1853"/>
    </location>
</feature>
<feature type="region of interest" description="Disordered" evidence="1">
    <location>
        <begin position="2002"/>
        <end position="2023"/>
    </location>
</feature>
<feature type="region of interest" description="Disordered" evidence="1">
    <location>
        <begin position="1624"/>
        <end position="1650"/>
    </location>
</feature>
<feature type="compositionally biased region" description="Basic and acidic residues" evidence="1">
    <location>
        <begin position="876"/>
        <end position="914"/>
    </location>
</feature>
<dbReference type="Proteomes" id="UP001153069">
    <property type="component" value="Unassembled WGS sequence"/>
</dbReference>
<feature type="compositionally biased region" description="Basic and acidic residues" evidence="1">
    <location>
        <begin position="746"/>
        <end position="761"/>
    </location>
</feature>
<feature type="compositionally biased region" description="Acidic residues" evidence="1">
    <location>
        <begin position="211"/>
        <end position="270"/>
    </location>
</feature>
<feature type="region of interest" description="Disordered" evidence="1">
    <location>
        <begin position="723"/>
        <end position="922"/>
    </location>
</feature>
<keyword evidence="3" id="KW-1185">Reference proteome</keyword>
<feature type="compositionally biased region" description="Basic and acidic residues" evidence="1">
    <location>
        <begin position="993"/>
        <end position="1015"/>
    </location>
</feature>
<feature type="compositionally biased region" description="Polar residues" evidence="1">
    <location>
        <begin position="138"/>
        <end position="149"/>
    </location>
</feature>
<feature type="compositionally biased region" description="Basic and acidic residues" evidence="1">
    <location>
        <begin position="820"/>
        <end position="844"/>
    </location>
</feature>
<name>A0A9N8D9P4_9STRA</name>
<dbReference type="InterPro" id="IPR011990">
    <property type="entry name" value="TPR-like_helical_dom_sf"/>
</dbReference>
<feature type="compositionally biased region" description="Low complexity" evidence="1">
    <location>
        <begin position="466"/>
        <end position="478"/>
    </location>
</feature>
<feature type="compositionally biased region" description="Basic residues" evidence="1">
    <location>
        <begin position="72"/>
        <end position="91"/>
    </location>
</feature>
<feature type="region of interest" description="Disordered" evidence="1">
    <location>
        <begin position="413"/>
        <end position="490"/>
    </location>
</feature>
<feature type="region of interest" description="Disordered" evidence="1">
    <location>
        <begin position="1"/>
        <end position="171"/>
    </location>
</feature>
<proteinExistence type="predicted"/>
<evidence type="ECO:0000313" key="2">
    <source>
        <dbReference type="EMBL" id="CAB9498892.1"/>
    </source>
</evidence>
<accession>A0A9N8D9P4</accession>
<feature type="compositionally biased region" description="Basic and acidic residues" evidence="1">
    <location>
        <begin position="112"/>
        <end position="133"/>
    </location>
</feature>
<evidence type="ECO:0000256" key="1">
    <source>
        <dbReference type="SAM" id="MobiDB-lite"/>
    </source>
</evidence>
<feature type="region of interest" description="Disordered" evidence="1">
    <location>
        <begin position="191"/>
        <end position="340"/>
    </location>
</feature>
<dbReference type="OrthoDB" id="49045at2759"/>
<feature type="compositionally biased region" description="Acidic residues" evidence="1">
    <location>
        <begin position="723"/>
        <end position="733"/>
    </location>
</feature>
<feature type="compositionally biased region" description="Basic residues" evidence="1">
    <location>
        <begin position="978"/>
        <end position="990"/>
    </location>
</feature>
<dbReference type="EMBL" id="CAICTM010000048">
    <property type="protein sequence ID" value="CAB9498892.1"/>
    <property type="molecule type" value="Genomic_DNA"/>
</dbReference>
<feature type="compositionally biased region" description="Acidic residues" evidence="1">
    <location>
        <begin position="21"/>
        <end position="41"/>
    </location>
</feature>
<feature type="compositionally biased region" description="Basic and acidic residues" evidence="1">
    <location>
        <begin position="1838"/>
        <end position="1853"/>
    </location>
</feature>
<feature type="compositionally biased region" description="Low complexity" evidence="1">
    <location>
        <begin position="282"/>
        <end position="307"/>
    </location>
</feature>
<feature type="compositionally biased region" description="Basic and acidic residues" evidence="1">
    <location>
        <begin position="1636"/>
        <end position="1650"/>
    </location>
</feature>